<name>A0A6J6J6T6_9ZZZZ</name>
<gene>
    <name evidence="1" type="ORF">UFOPK1908_01563</name>
    <name evidence="2" type="ORF">UFOPK3576_00834</name>
</gene>
<evidence type="ECO:0000313" key="2">
    <source>
        <dbReference type="EMBL" id="CAB4907061.1"/>
    </source>
</evidence>
<dbReference type="EMBL" id="CAEZVB010000129">
    <property type="protein sequence ID" value="CAB4632621.1"/>
    <property type="molecule type" value="Genomic_DNA"/>
</dbReference>
<proteinExistence type="predicted"/>
<protein>
    <submittedName>
        <fullName evidence="1">Unannotated protein</fullName>
    </submittedName>
</protein>
<dbReference type="AlphaFoldDB" id="A0A6J6J6T6"/>
<accession>A0A6J6J6T6</accession>
<organism evidence="1">
    <name type="scientific">freshwater metagenome</name>
    <dbReference type="NCBI Taxonomy" id="449393"/>
    <lineage>
        <taxon>unclassified sequences</taxon>
        <taxon>metagenomes</taxon>
        <taxon>ecological metagenomes</taxon>
    </lineage>
</organism>
<sequence>MTPAGWPHGLVPPGHEDFISETVKWLLDIGPADLRSSALRQYPLALALYLESYVTGALEGSRVGYSQTRTNLDGVLQAFDLEIVQQALAAEGARLVALQREIMLVVEGLRSTAPHA</sequence>
<dbReference type="EMBL" id="CAFBMO010000029">
    <property type="protein sequence ID" value="CAB4907061.1"/>
    <property type="molecule type" value="Genomic_DNA"/>
</dbReference>
<evidence type="ECO:0000313" key="1">
    <source>
        <dbReference type="EMBL" id="CAB4632621.1"/>
    </source>
</evidence>
<reference evidence="1" key="1">
    <citation type="submission" date="2020-05" db="EMBL/GenBank/DDBJ databases">
        <authorList>
            <person name="Chiriac C."/>
            <person name="Salcher M."/>
            <person name="Ghai R."/>
            <person name="Kavagutti S V."/>
        </authorList>
    </citation>
    <scope>NUCLEOTIDE SEQUENCE</scope>
</reference>